<evidence type="ECO:0000313" key="4">
    <source>
        <dbReference type="Proteomes" id="UP001519064"/>
    </source>
</evidence>
<evidence type="ECO:0000313" key="3">
    <source>
        <dbReference type="EMBL" id="MBO8194195.1"/>
    </source>
</evidence>
<organism evidence="3 4">
    <name type="scientific">Streptomyces oryzae</name>
    <dbReference type="NCBI Taxonomy" id="1434886"/>
    <lineage>
        <taxon>Bacteria</taxon>
        <taxon>Bacillati</taxon>
        <taxon>Actinomycetota</taxon>
        <taxon>Actinomycetes</taxon>
        <taxon>Kitasatosporales</taxon>
        <taxon>Streptomycetaceae</taxon>
        <taxon>Streptomyces</taxon>
    </lineage>
</organism>
<feature type="compositionally biased region" description="Low complexity" evidence="1">
    <location>
        <begin position="30"/>
        <end position="47"/>
    </location>
</feature>
<proteinExistence type="predicted"/>
<evidence type="ECO:0000259" key="2">
    <source>
        <dbReference type="Pfam" id="PF26056"/>
    </source>
</evidence>
<dbReference type="InterPro" id="IPR058330">
    <property type="entry name" value="DUF8017"/>
</dbReference>
<name>A0ABS3XFM8_9ACTN</name>
<dbReference type="Pfam" id="PF26056">
    <property type="entry name" value="DUF8017"/>
    <property type="match status" value="1"/>
</dbReference>
<sequence length="252" mass="26394">MIAALGLGVAVALTGCNEDVGKSKKDKGSHSSASKKPSAESSKSSGPTRPSGKKPMVAGWQTQTSAKHHFRYDVPGKAKKWKIISPETALSYTDKNGKPVVVMTGTANYREGGCASSPNPKAVGEAGKGQLATVGTTGGGTEGSLQENARNWAGNWGFAAYGGEDHKPKIKVSKAKPWKQGGIEGYTATAEVTVTNRPSSCVPPKAIVHSIAQKLPDGTMHGWVIYADQGVPKALKDSEMKKIMKTVRSTDS</sequence>
<gene>
    <name evidence="3" type="ORF">ITI46_21395</name>
</gene>
<feature type="domain" description="DUF8017" evidence="2">
    <location>
        <begin position="54"/>
        <end position="250"/>
    </location>
</feature>
<comment type="caution">
    <text evidence="3">The sequence shown here is derived from an EMBL/GenBank/DDBJ whole genome shotgun (WGS) entry which is preliminary data.</text>
</comment>
<keyword evidence="4" id="KW-1185">Reference proteome</keyword>
<dbReference type="EMBL" id="JADKMA010000114">
    <property type="protein sequence ID" value="MBO8194195.1"/>
    <property type="molecule type" value="Genomic_DNA"/>
</dbReference>
<accession>A0ABS3XFM8</accession>
<feature type="compositionally biased region" description="Basic and acidic residues" evidence="1">
    <location>
        <begin position="19"/>
        <end position="29"/>
    </location>
</feature>
<feature type="region of interest" description="Disordered" evidence="1">
    <location>
        <begin position="18"/>
        <end position="65"/>
    </location>
</feature>
<dbReference type="Proteomes" id="UP001519064">
    <property type="component" value="Unassembled WGS sequence"/>
</dbReference>
<evidence type="ECO:0000256" key="1">
    <source>
        <dbReference type="SAM" id="MobiDB-lite"/>
    </source>
</evidence>
<protein>
    <recommendedName>
        <fullName evidence="2">DUF8017 domain-containing protein</fullName>
    </recommendedName>
</protein>
<reference evidence="3 4" key="1">
    <citation type="submission" date="2020-11" db="EMBL/GenBank/DDBJ databases">
        <title>Streptomyces spirodelae sp. nov., isolated from duckweed.</title>
        <authorList>
            <person name="Saimee Y."/>
            <person name="Duangmal K."/>
        </authorList>
    </citation>
    <scope>NUCLEOTIDE SEQUENCE [LARGE SCALE GENOMIC DNA]</scope>
    <source>
        <strain evidence="3 4">S16-07</strain>
    </source>
</reference>